<dbReference type="Proteomes" id="UP001157006">
    <property type="component" value="Unassembled WGS sequence"/>
</dbReference>
<keyword evidence="3" id="KW-1185">Reference proteome</keyword>
<name>A0AAV0YL65_VICFA</name>
<evidence type="ECO:0000313" key="2">
    <source>
        <dbReference type="EMBL" id="CAI8585348.1"/>
    </source>
</evidence>
<sequence length="300" mass="33401">MKVSKELQLAMSCMYEGSLDLLPSPYSELDSVSKNVSASNVLDNNVNLLHKSNKPYLPPCRNKALSSSSGDSNGSLKSDISGSSECTYVSPTKFPRIGELWESCVYLEPPLIHVVQIQQNLELKSSNTSFENCSSSIFGFNFPDEDSLITYDKPFWTLEVEIPPSIDSFMSSPESNLIEDDLDSPPDSTFEMIKNLVEFVLDGDDDYDNYYSFDKDNSSTDDVMVELVQHGARVAKLNLSFQPFHSNQLNLGRGPFSLSSLSCPCGKICHNDDELRRLGLGENKSNAQLFTIIKEYLHGI</sequence>
<evidence type="ECO:0000256" key="1">
    <source>
        <dbReference type="SAM" id="MobiDB-lite"/>
    </source>
</evidence>
<evidence type="ECO:0000313" key="3">
    <source>
        <dbReference type="Proteomes" id="UP001157006"/>
    </source>
</evidence>
<proteinExistence type="predicted"/>
<reference evidence="2 3" key="1">
    <citation type="submission" date="2023-01" db="EMBL/GenBank/DDBJ databases">
        <authorList>
            <person name="Kreplak J."/>
        </authorList>
    </citation>
    <scope>NUCLEOTIDE SEQUENCE [LARGE SCALE GENOMIC DNA]</scope>
</reference>
<organism evidence="2 3">
    <name type="scientific">Vicia faba</name>
    <name type="common">Broad bean</name>
    <name type="synonym">Faba vulgaris</name>
    <dbReference type="NCBI Taxonomy" id="3906"/>
    <lineage>
        <taxon>Eukaryota</taxon>
        <taxon>Viridiplantae</taxon>
        <taxon>Streptophyta</taxon>
        <taxon>Embryophyta</taxon>
        <taxon>Tracheophyta</taxon>
        <taxon>Spermatophyta</taxon>
        <taxon>Magnoliopsida</taxon>
        <taxon>eudicotyledons</taxon>
        <taxon>Gunneridae</taxon>
        <taxon>Pentapetalae</taxon>
        <taxon>rosids</taxon>
        <taxon>fabids</taxon>
        <taxon>Fabales</taxon>
        <taxon>Fabaceae</taxon>
        <taxon>Papilionoideae</taxon>
        <taxon>50 kb inversion clade</taxon>
        <taxon>NPAAA clade</taxon>
        <taxon>Hologalegina</taxon>
        <taxon>IRL clade</taxon>
        <taxon>Fabeae</taxon>
        <taxon>Vicia</taxon>
    </lineage>
</organism>
<accession>A0AAV0YL65</accession>
<protein>
    <submittedName>
        <fullName evidence="2">Uncharacterized protein</fullName>
    </submittedName>
</protein>
<feature type="compositionally biased region" description="Low complexity" evidence="1">
    <location>
        <begin position="62"/>
        <end position="79"/>
    </location>
</feature>
<comment type="caution">
    <text evidence="2">The sequence shown here is derived from an EMBL/GenBank/DDBJ whole genome shotgun (WGS) entry which is preliminary data.</text>
</comment>
<dbReference type="AlphaFoldDB" id="A0AAV0YL65"/>
<dbReference type="EMBL" id="CATIWC010003584">
    <property type="protein sequence ID" value="CAI8585348.1"/>
    <property type="molecule type" value="Genomic_DNA"/>
</dbReference>
<feature type="region of interest" description="Disordered" evidence="1">
    <location>
        <begin position="59"/>
        <end position="82"/>
    </location>
</feature>
<gene>
    <name evidence="2" type="ORF">VFH_U119080</name>
</gene>